<comment type="catalytic activity">
    <reaction evidence="5">
        <text>RX + glutathione = an S-substituted glutathione + a halide anion + H(+)</text>
        <dbReference type="Rhea" id="RHEA:16437"/>
        <dbReference type="ChEBI" id="CHEBI:15378"/>
        <dbReference type="ChEBI" id="CHEBI:16042"/>
        <dbReference type="ChEBI" id="CHEBI:17792"/>
        <dbReference type="ChEBI" id="CHEBI:57925"/>
        <dbReference type="ChEBI" id="CHEBI:90779"/>
        <dbReference type="EC" id="2.5.1.18"/>
    </reaction>
</comment>
<dbReference type="PROSITE" id="PS50405">
    <property type="entry name" value="GST_CTER"/>
    <property type="match status" value="1"/>
</dbReference>
<dbReference type="EMBL" id="KQ434878">
    <property type="protein sequence ID" value="KZC09848.1"/>
    <property type="molecule type" value="Genomic_DNA"/>
</dbReference>
<dbReference type="PANTHER" id="PTHR11571">
    <property type="entry name" value="GLUTATHIONE S-TRANSFERASE"/>
    <property type="match status" value="1"/>
</dbReference>
<dbReference type="Gene3D" id="3.40.30.10">
    <property type="entry name" value="Glutaredoxin"/>
    <property type="match status" value="1"/>
</dbReference>
<name>A0A154PEW9_DUFNO</name>
<dbReference type="PROSITE" id="PS50404">
    <property type="entry name" value="GST_NTER"/>
    <property type="match status" value="1"/>
</dbReference>
<protein>
    <recommendedName>
        <fullName evidence="2">glutathione transferase</fullName>
        <ecNumber evidence="2">2.5.1.18</ecNumber>
    </recommendedName>
</protein>
<dbReference type="FunFam" id="3.40.30.10:FF:000258">
    <property type="entry name" value="Glutathione S-transferase"/>
    <property type="match status" value="1"/>
</dbReference>
<dbReference type="InterPro" id="IPR040079">
    <property type="entry name" value="Glutathione_S-Trfase"/>
</dbReference>
<dbReference type="InterPro" id="IPR004046">
    <property type="entry name" value="GST_C"/>
</dbReference>
<evidence type="ECO:0000256" key="5">
    <source>
        <dbReference type="ARBA" id="ARBA00047960"/>
    </source>
</evidence>
<dbReference type="OrthoDB" id="414243at2759"/>
<comment type="subunit">
    <text evidence="1">Homodimer.</text>
</comment>
<dbReference type="InterPro" id="IPR050213">
    <property type="entry name" value="GST_superfamily"/>
</dbReference>
<dbReference type="PANTHER" id="PTHR11571:SF224">
    <property type="entry name" value="HEMATOPOIETIC PROSTAGLANDIN D SYNTHASE"/>
    <property type="match status" value="1"/>
</dbReference>
<dbReference type="AlphaFoldDB" id="A0A154PEW9"/>
<evidence type="ECO:0000259" key="7">
    <source>
        <dbReference type="PROSITE" id="PS50405"/>
    </source>
</evidence>
<accession>A0A154PEW9</accession>
<keyword evidence="3 8" id="KW-0808">Transferase</keyword>
<dbReference type="GO" id="GO:0004364">
    <property type="term" value="F:glutathione transferase activity"/>
    <property type="evidence" value="ECO:0007669"/>
    <property type="project" value="UniProtKB-EC"/>
</dbReference>
<dbReference type="Gene3D" id="1.20.1050.10">
    <property type="match status" value="1"/>
</dbReference>
<dbReference type="GO" id="GO:0006749">
    <property type="term" value="P:glutathione metabolic process"/>
    <property type="evidence" value="ECO:0007669"/>
    <property type="project" value="TreeGrafter"/>
</dbReference>
<proteinExistence type="inferred from homology"/>
<dbReference type="InterPro" id="IPR004045">
    <property type="entry name" value="Glutathione_S-Trfase_N"/>
</dbReference>
<dbReference type="SUPFAM" id="SSF47616">
    <property type="entry name" value="GST C-terminal domain-like"/>
    <property type="match status" value="1"/>
</dbReference>
<keyword evidence="9" id="KW-1185">Reference proteome</keyword>
<dbReference type="SFLD" id="SFLDG00363">
    <property type="entry name" value="AMPS_(cytGST):_Alpha-__Mu-__Pi"/>
    <property type="match status" value="1"/>
</dbReference>
<feature type="domain" description="GST N-terminal" evidence="6">
    <location>
        <begin position="2"/>
        <end position="80"/>
    </location>
</feature>
<dbReference type="EC" id="2.5.1.18" evidence="2"/>
<dbReference type="SFLD" id="SFLDG01205">
    <property type="entry name" value="AMPS.1"/>
    <property type="match status" value="1"/>
</dbReference>
<evidence type="ECO:0000313" key="9">
    <source>
        <dbReference type="Proteomes" id="UP000076502"/>
    </source>
</evidence>
<comment type="similarity">
    <text evidence="4">Belongs to the GST superfamily. Sigma family.</text>
</comment>
<dbReference type="SUPFAM" id="SSF52833">
    <property type="entry name" value="Thioredoxin-like"/>
    <property type="match status" value="1"/>
</dbReference>
<evidence type="ECO:0000256" key="4">
    <source>
        <dbReference type="ARBA" id="ARBA00038317"/>
    </source>
</evidence>
<dbReference type="CDD" id="cd03192">
    <property type="entry name" value="GST_C_Sigma_like"/>
    <property type="match status" value="1"/>
</dbReference>
<organism evidence="8 9">
    <name type="scientific">Dufourea novaeangliae</name>
    <name type="common">Sweat bee</name>
    <dbReference type="NCBI Taxonomy" id="178035"/>
    <lineage>
        <taxon>Eukaryota</taxon>
        <taxon>Metazoa</taxon>
        <taxon>Ecdysozoa</taxon>
        <taxon>Arthropoda</taxon>
        <taxon>Hexapoda</taxon>
        <taxon>Insecta</taxon>
        <taxon>Pterygota</taxon>
        <taxon>Neoptera</taxon>
        <taxon>Endopterygota</taxon>
        <taxon>Hymenoptera</taxon>
        <taxon>Apocrita</taxon>
        <taxon>Aculeata</taxon>
        <taxon>Apoidea</taxon>
        <taxon>Anthophila</taxon>
        <taxon>Halictidae</taxon>
        <taxon>Rophitinae</taxon>
        <taxon>Dufourea</taxon>
    </lineage>
</organism>
<reference evidence="8 9" key="1">
    <citation type="submission" date="2015-07" db="EMBL/GenBank/DDBJ databases">
        <title>The genome of Dufourea novaeangliae.</title>
        <authorList>
            <person name="Pan H."/>
            <person name="Kapheim K."/>
        </authorList>
    </citation>
    <scope>NUCLEOTIDE SEQUENCE [LARGE SCALE GENOMIC DNA]</scope>
    <source>
        <strain evidence="8">0120121106</strain>
        <tissue evidence="8">Whole body</tissue>
    </source>
</reference>
<dbReference type="Pfam" id="PF02798">
    <property type="entry name" value="GST_N"/>
    <property type="match status" value="1"/>
</dbReference>
<evidence type="ECO:0000256" key="2">
    <source>
        <dbReference type="ARBA" id="ARBA00012452"/>
    </source>
</evidence>
<feature type="domain" description="GST C-terminal" evidence="7">
    <location>
        <begin position="82"/>
        <end position="203"/>
    </location>
</feature>
<dbReference type="STRING" id="178035.A0A154PEW9"/>
<dbReference type="FunFam" id="1.20.1050.10:FF:000030">
    <property type="entry name" value="Glutathione S-transferase S1"/>
    <property type="match status" value="1"/>
</dbReference>
<dbReference type="InterPro" id="IPR036282">
    <property type="entry name" value="Glutathione-S-Trfase_C_sf"/>
</dbReference>
<evidence type="ECO:0000256" key="1">
    <source>
        <dbReference type="ARBA" id="ARBA00011738"/>
    </source>
</evidence>
<evidence type="ECO:0000313" key="8">
    <source>
        <dbReference type="EMBL" id="KZC09848.1"/>
    </source>
</evidence>
<dbReference type="InterPro" id="IPR010987">
    <property type="entry name" value="Glutathione-S-Trfase_C-like"/>
</dbReference>
<dbReference type="Pfam" id="PF14497">
    <property type="entry name" value="GST_C_3"/>
    <property type="match status" value="1"/>
</dbReference>
<evidence type="ECO:0000256" key="3">
    <source>
        <dbReference type="ARBA" id="ARBA00022679"/>
    </source>
</evidence>
<dbReference type="InterPro" id="IPR036249">
    <property type="entry name" value="Thioredoxin-like_sf"/>
</dbReference>
<dbReference type="OMA" id="CANEPEY"/>
<evidence type="ECO:0000259" key="6">
    <source>
        <dbReference type="PROSITE" id="PS50404"/>
    </source>
</evidence>
<dbReference type="Proteomes" id="UP000076502">
    <property type="component" value="Unassembled WGS sequence"/>
</dbReference>
<dbReference type="SFLD" id="SFLDS00019">
    <property type="entry name" value="Glutathione_Transferase_(cytos"/>
    <property type="match status" value="1"/>
</dbReference>
<dbReference type="CDD" id="cd03039">
    <property type="entry name" value="GST_N_Sigma_like"/>
    <property type="match status" value="1"/>
</dbReference>
<gene>
    <name evidence="8" type="ORF">WN55_00494</name>
</gene>
<sequence>MPTYKLYYFHFTALGEPIRFLFNYGGVEFEDYRCELTDEWPALKSEMPFGQLPVLEIDGKKYPQAMAICRYLAKQFGVLGKDDLEALEVDSTVDTINDFRAKLAASYYETNEDVKAEKRKIAEELVPYYLERLDAQVKNNGGYFVGGALTWADLTFVALLDYFKFAWGSDITEKYENLKQLKEKVQNLPAIKSWIEKRPKTEC</sequence>